<name>A0ACC1YR52_MELAZ</name>
<organism evidence="1 2">
    <name type="scientific">Melia azedarach</name>
    <name type="common">Chinaberry tree</name>
    <dbReference type="NCBI Taxonomy" id="155640"/>
    <lineage>
        <taxon>Eukaryota</taxon>
        <taxon>Viridiplantae</taxon>
        <taxon>Streptophyta</taxon>
        <taxon>Embryophyta</taxon>
        <taxon>Tracheophyta</taxon>
        <taxon>Spermatophyta</taxon>
        <taxon>Magnoliopsida</taxon>
        <taxon>eudicotyledons</taxon>
        <taxon>Gunneridae</taxon>
        <taxon>Pentapetalae</taxon>
        <taxon>rosids</taxon>
        <taxon>malvids</taxon>
        <taxon>Sapindales</taxon>
        <taxon>Meliaceae</taxon>
        <taxon>Melia</taxon>
    </lineage>
</organism>
<accession>A0ACC1YR52</accession>
<evidence type="ECO:0000313" key="1">
    <source>
        <dbReference type="EMBL" id="KAJ4725085.1"/>
    </source>
</evidence>
<sequence>MELGSVVEFLENKSILVTGATGLLAKVLVEKILRAQPNVSKLYLLVRAADAESAALRFQNEVLGKDLFRIIKEKWSTDDFNSFILEKVILIPGDITYEDLGLKDFNLKQKMMNELDIIVNSAATTNFNERYDVALGINTLGAMHVVNFAKKCVKLKDLVHVSTAYVVGERSGLVLENSYQMGETLNGQSGLNIDTEKNRVEQEMNKLKAERASEKEITIAMKYLATERAKMYGWPNTYVFTKAMGEMLLQQLKENLSVVIIRPTIISSTYKEPFSGWMEGLKTMDLVLALQAQGKLSYLVGNSNVVLDAIPADMVVNAMLVAMVAHAKQPSDDHVNIYQVGSSLRNPVKGVDILDYSYDYFTKKPWINNNGKLAKVCKVTLLNNMDSFHRHMATQSLSPFKGKGVDSDLSRNANFLTTIVRFYQTYLLFNPIFDDKNTEKLRIAARDNGVETDMFYFDPNLIEWKDYFMNIHFPGLVKASQSCGHHI</sequence>
<protein>
    <submittedName>
        <fullName evidence="1">Fatty acyl-CoA reductase</fullName>
    </submittedName>
</protein>
<gene>
    <name evidence="1" type="ORF">OWV82_004002</name>
</gene>
<keyword evidence="2" id="KW-1185">Reference proteome</keyword>
<dbReference type="Proteomes" id="UP001164539">
    <property type="component" value="Chromosome 2"/>
</dbReference>
<dbReference type="EMBL" id="CM051395">
    <property type="protein sequence ID" value="KAJ4725085.1"/>
    <property type="molecule type" value="Genomic_DNA"/>
</dbReference>
<proteinExistence type="predicted"/>
<evidence type="ECO:0000313" key="2">
    <source>
        <dbReference type="Proteomes" id="UP001164539"/>
    </source>
</evidence>
<reference evidence="1 2" key="1">
    <citation type="journal article" date="2023" name="Science">
        <title>Complex scaffold remodeling in plant triterpene biosynthesis.</title>
        <authorList>
            <person name="De La Pena R."/>
            <person name="Hodgson H."/>
            <person name="Liu J.C."/>
            <person name="Stephenson M.J."/>
            <person name="Martin A.C."/>
            <person name="Owen C."/>
            <person name="Harkess A."/>
            <person name="Leebens-Mack J."/>
            <person name="Jimenez L.E."/>
            <person name="Osbourn A."/>
            <person name="Sattely E.S."/>
        </authorList>
    </citation>
    <scope>NUCLEOTIDE SEQUENCE [LARGE SCALE GENOMIC DNA]</scope>
    <source>
        <strain evidence="2">cv. JPN11</strain>
        <tissue evidence="1">Leaf</tissue>
    </source>
</reference>
<comment type="caution">
    <text evidence="1">The sequence shown here is derived from an EMBL/GenBank/DDBJ whole genome shotgun (WGS) entry which is preliminary data.</text>
</comment>